<feature type="transmembrane region" description="Helical" evidence="6">
    <location>
        <begin position="41"/>
        <end position="61"/>
    </location>
</feature>
<evidence type="ECO:0000256" key="5">
    <source>
        <dbReference type="ARBA" id="ARBA00023136"/>
    </source>
</evidence>
<evidence type="ECO:0000256" key="1">
    <source>
        <dbReference type="ARBA" id="ARBA00004651"/>
    </source>
</evidence>
<dbReference type="OrthoDB" id="8766744at2"/>
<feature type="transmembrane region" description="Helical" evidence="6">
    <location>
        <begin position="375"/>
        <end position="394"/>
    </location>
</feature>
<keyword evidence="8" id="KW-1185">Reference proteome</keyword>
<comment type="caution">
    <text evidence="7">The sequence shown here is derived from an EMBL/GenBank/DDBJ whole genome shotgun (WGS) entry which is preliminary data.</text>
</comment>
<keyword evidence="3 6" id="KW-0812">Transmembrane</keyword>
<name>A0A254N737_9BURK</name>
<reference evidence="7 8" key="1">
    <citation type="journal article" date="2007" name="Int. J. Syst. Evol. Microbiol.">
        <title>Description of Pelomonas aquatica sp. nov. and Pelomonas puraquae sp. nov., isolated from industrial and haemodialysis water.</title>
        <authorList>
            <person name="Gomila M."/>
            <person name="Bowien B."/>
            <person name="Falsen E."/>
            <person name="Moore E.R."/>
            <person name="Lalucat J."/>
        </authorList>
    </citation>
    <scope>NUCLEOTIDE SEQUENCE [LARGE SCALE GENOMIC DNA]</scope>
    <source>
        <strain evidence="7 8">CCUG 52769</strain>
    </source>
</reference>
<keyword evidence="2" id="KW-1003">Cell membrane</keyword>
<evidence type="ECO:0000256" key="3">
    <source>
        <dbReference type="ARBA" id="ARBA00022692"/>
    </source>
</evidence>
<gene>
    <name evidence="7" type="ORF">CDO81_12790</name>
</gene>
<protein>
    <submittedName>
        <fullName evidence="7">Uncharacterized protein</fullName>
    </submittedName>
</protein>
<dbReference type="Pfam" id="PF13440">
    <property type="entry name" value="Polysacc_synt_3"/>
    <property type="match status" value="1"/>
</dbReference>
<dbReference type="PANTHER" id="PTHR30250:SF26">
    <property type="entry name" value="PSMA PROTEIN"/>
    <property type="match status" value="1"/>
</dbReference>
<organism evidence="7 8">
    <name type="scientific">Roseateles puraquae</name>
    <dbReference type="NCBI Taxonomy" id="431059"/>
    <lineage>
        <taxon>Bacteria</taxon>
        <taxon>Pseudomonadati</taxon>
        <taxon>Pseudomonadota</taxon>
        <taxon>Betaproteobacteria</taxon>
        <taxon>Burkholderiales</taxon>
        <taxon>Sphaerotilaceae</taxon>
        <taxon>Roseateles</taxon>
    </lineage>
</organism>
<sequence length="426" mass="45121">MLSRARMLKDSAANLLGFGLPLVAAFFCIPPLIHGLGTDRFGVLTLLWAVASYLGLLDLGLGKVVTQELSAPAPGRTPLPRPVVVGNAMLLLGLLSLFIIAIAGLLLLGAGLQAQSTPWKTDALWAGAVMLMGIPALVLSNGYKGILEADGHFSMVNAVRVPIGIWTFAGPLAVCYLFGPSLVAISLALVMGRLANLAAYMLASGEAWSPRAWLAQSDRSVLKGLATTGGWMSMSSLLSAFMGYVDRFVLAYVATPSVVAYYAVSQEIVTKLWIFPTSVVTATFPAMVKAHAEGDAARRVLWRSAALVMLLVIPICTVLGVWARPILALWVGEEFAAASHQVLSILCLGMVFGGAAAVPFTVLHAMRLQKVAAQIHAAEFPVFLVLIVVLSSQWGAVGAAMAWTLRCAIDFCLMAFWCARALKGKA</sequence>
<evidence type="ECO:0000256" key="4">
    <source>
        <dbReference type="ARBA" id="ARBA00022989"/>
    </source>
</evidence>
<evidence type="ECO:0000313" key="8">
    <source>
        <dbReference type="Proteomes" id="UP000197446"/>
    </source>
</evidence>
<evidence type="ECO:0000256" key="6">
    <source>
        <dbReference type="SAM" id="Phobius"/>
    </source>
</evidence>
<dbReference type="RefSeq" id="WP_088483611.1">
    <property type="nucleotide sequence ID" value="NZ_NISI01000005.1"/>
</dbReference>
<dbReference type="Proteomes" id="UP000197446">
    <property type="component" value="Unassembled WGS sequence"/>
</dbReference>
<feature type="transmembrane region" description="Helical" evidence="6">
    <location>
        <begin position="124"/>
        <end position="143"/>
    </location>
</feature>
<feature type="transmembrane region" description="Helical" evidence="6">
    <location>
        <begin position="12"/>
        <end position="29"/>
    </location>
</feature>
<evidence type="ECO:0000256" key="2">
    <source>
        <dbReference type="ARBA" id="ARBA00022475"/>
    </source>
</evidence>
<feature type="transmembrane region" description="Helical" evidence="6">
    <location>
        <begin position="88"/>
        <end position="112"/>
    </location>
</feature>
<evidence type="ECO:0000313" key="7">
    <source>
        <dbReference type="EMBL" id="OWR03374.1"/>
    </source>
</evidence>
<dbReference type="EMBL" id="NISI01000005">
    <property type="protein sequence ID" value="OWR03374.1"/>
    <property type="molecule type" value="Genomic_DNA"/>
</dbReference>
<feature type="transmembrane region" description="Helical" evidence="6">
    <location>
        <begin position="342"/>
        <end position="363"/>
    </location>
</feature>
<comment type="subcellular location">
    <subcellularLocation>
        <location evidence="1">Cell membrane</location>
        <topology evidence="1">Multi-pass membrane protein</topology>
    </subcellularLocation>
</comment>
<dbReference type="InterPro" id="IPR050833">
    <property type="entry name" value="Poly_Biosynth_Transport"/>
</dbReference>
<proteinExistence type="predicted"/>
<feature type="transmembrane region" description="Helical" evidence="6">
    <location>
        <begin position="244"/>
        <end position="264"/>
    </location>
</feature>
<keyword evidence="5 6" id="KW-0472">Membrane</keyword>
<feature type="transmembrane region" description="Helical" evidence="6">
    <location>
        <begin position="163"/>
        <end position="191"/>
    </location>
</feature>
<dbReference type="PANTHER" id="PTHR30250">
    <property type="entry name" value="PST FAMILY PREDICTED COLANIC ACID TRANSPORTER"/>
    <property type="match status" value="1"/>
</dbReference>
<dbReference type="GO" id="GO:0005886">
    <property type="term" value="C:plasma membrane"/>
    <property type="evidence" value="ECO:0007669"/>
    <property type="project" value="UniProtKB-SubCell"/>
</dbReference>
<accession>A0A254N737</accession>
<dbReference type="AlphaFoldDB" id="A0A254N737"/>
<feature type="transmembrane region" description="Helical" evidence="6">
    <location>
        <begin position="300"/>
        <end position="322"/>
    </location>
</feature>
<keyword evidence="4 6" id="KW-1133">Transmembrane helix</keyword>